<dbReference type="AlphaFoldDB" id="A9V0V0"/>
<feature type="compositionally biased region" description="Basic and acidic residues" evidence="3">
    <location>
        <begin position="250"/>
        <end position="262"/>
    </location>
</feature>
<keyword evidence="5" id="KW-1185">Reference proteome</keyword>
<feature type="compositionally biased region" description="Acidic residues" evidence="3">
    <location>
        <begin position="279"/>
        <end position="303"/>
    </location>
</feature>
<feature type="compositionally biased region" description="Acidic residues" evidence="3">
    <location>
        <begin position="135"/>
        <end position="144"/>
    </location>
</feature>
<accession>A9V0V0</accession>
<gene>
    <name evidence="4" type="ORF">MONBRDRAFT_37297</name>
</gene>
<reference evidence="4 5" key="1">
    <citation type="journal article" date="2008" name="Nature">
        <title>The genome of the choanoflagellate Monosiga brevicollis and the origin of metazoans.</title>
        <authorList>
            <consortium name="JGI Sequencing"/>
            <person name="King N."/>
            <person name="Westbrook M.J."/>
            <person name="Young S.L."/>
            <person name="Kuo A."/>
            <person name="Abedin M."/>
            <person name="Chapman J."/>
            <person name="Fairclough S."/>
            <person name="Hellsten U."/>
            <person name="Isogai Y."/>
            <person name="Letunic I."/>
            <person name="Marr M."/>
            <person name="Pincus D."/>
            <person name="Putnam N."/>
            <person name="Rokas A."/>
            <person name="Wright K.J."/>
            <person name="Zuzow R."/>
            <person name="Dirks W."/>
            <person name="Good M."/>
            <person name="Goodstein D."/>
            <person name="Lemons D."/>
            <person name="Li W."/>
            <person name="Lyons J.B."/>
            <person name="Morris A."/>
            <person name="Nichols S."/>
            <person name="Richter D.J."/>
            <person name="Salamov A."/>
            <person name="Bork P."/>
            <person name="Lim W.A."/>
            <person name="Manning G."/>
            <person name="Miller W.T."/>
            <person name="McGinnis W."/>
            <person name="Shapiro H."/>
            <person name="Tjian R."/>
            <person name="Grigoriev I.V."/>
            <person name="Rokhsar D."/>
        </authorList>
    </citation>
    <scope>NUCLEOTIDE SEQUENCE [LARGE SCALE GENOMIC DNA]</scope>
    <source>
        <strain evidence="5">MX1 / ATCC 50154</strain>
    </source>
</reference>
<feature type="region of interest" description="Disordered" evidence="3">
    <location>
        <begin position="1"/>
        <end position="159"/>
    </location>
</feature>
<dbReference type="GO" id="GO:0030687">
    <property type="term" value="C:preribosome, large subunit precursor"/>
    <property type="evidence" value="ECO:0000318"/>
    <property type="project" value="GO_Central"/>
</dbReference>
<feature type="compositionally biased region" description="Basic and acidic residues" evidence="3">
    <location>
        <begin position="1"/>
        <end position="11"/>
    </location>
</feature>
<dbReference type="InParanoid" id="A9V0V0"/>
<dbReference type="RefSeq" id="XP_001746312.1">
    <property type="nucleotide sequence ID" value="XM_001746260.1"/>
</dbReference>
<evidence type="ECO:0000313" key="5">
    <source>
        <dbReference type="Proteomes" id="UP000001357"/>
    </source>
</evidence>
<dbReference type="Pfam" id="PF07890">
    <property type="entry name" value="Rrp15p"/>
    <property type="match status" value="1"/>
</dbReference>
<comment type="similarity">
    <text evidence="1">Belongs to the RRP15 family.</text>
</comment>
<sequence length="303" mass="33554">MGKSKQSERPVRQAVEQVPTSEEEEEEYTPLADAEDLDSDGDMGDVQGDEFDDVDEDAADGSDDDAGASDDEAEDSGDEAGNEAEAEISDQEIDALPEPTAAAMTDVMAKLLGAEAPAKRTGKRTRTSAHKLDAEADEESEDEGESKGPKVNPFLARDLPTIKAVQAQKLAERREREALRAKREKVDDQHREAIDFRQDRERALLRVATRGAVALFNAVKSQQREEETARRATKVDKAGFLDLLRTKSSGHQEEVEEEHQTSKAEASWLTDSYLVKDTAEDEDETAMFENELESEEESEAEYE</sequence>
<evidence type="ECO:0000256" key="1">
    <source>
        <dbReference type="ARBA" id="ARBA00007462"/>
    </source>
</evidence>
<dbReference type="GO" id="GO:0000460">
    <property type="term" value="P:maturation of 5.8S rRNA"/>
    <property type="evidence" value="ECO:0000318"/>
    <property type="project" value="GO_Central"/>
</dbReference>
<evidence type="ECO:0008006" key="6">
    <source>
        <dbReference type="Google" id="ProtNLM"/>
    </source>
</evidence>
<dbReference type="GO" id="GO:0000470">
    <property type="term" value="P:maturation of LSU-rRNA"/>
    <property type="evidence" value="ECO:0000318"/>
    <property type="project" value="GO_Central"/>
</dbReference>
<dbReference type="PANTHER" id="PTHR13245">
    <property type="entry name" value="RRP15-LIKE PROTEIN"/>
    <property type="match status" value="1"/>
</dbReference>
<dbReference type="OMA" id="NRFKPTK"/>
<feature type="coiled-coil region" evidence="2">
    <location>
        <begin position="162"/>
        <end position="189"/>
    </location>
</feature>
<name>A9V0V0_MONBE</name>
<evidence type="ECO:0000313" key="4">
    <source>
        <dbReference type="EMBL" id="EDQ88699.1"/>
    </source>
</evidence>
<evidence type="ECO:0000256" key="3">
    <source>
        <dbReference type="SAM" id="MobiDB-lite"/>
    </source>
</evidence>
<dbReference type="Proteomes" id="UP000001357">
    <property type="component" value="Unassembled WGS sequence"/>
</dbReference>
<dbReference type="KEGG" id="mbr:MONBRDRAFT_37297"/>
<proteinExistence type="inferred from homology"/>
<feature type="region of interest" description="Disordered" evidence="3">
    <location>
        <begin position="246"/>
        <end position="303"/>
    </location>
</feature>
<dbReference type="InterPro" id="IPR012459">
    <property type="entry name" value="Rrp15"/>
</dbReference>
<dbReference type="STRING" id="81824.A9V0V0"/>
<protein>
    <recommendedName>
        <fullName evidence="6">RRP15-like protein</fullName>
    </recommendedName>
</protein>
<keyword evidence="2" id="KW-0175">Coiled coil</keyword>
<dbReference type="PANTHER" id="PTHR13245:SF14">
    <property type="entry name" value="RRP15-LIKE PROTEIN"/>
    <property type="match status" value="1"/>
</dbReference>
<organism evidence="4 5">
    <name type="scientific">Monosiga brevicollis</name>
    <name type="common">Choanoflagellate</name>
    <dbReference type="NCBI Taxonomy" id="81824"/>
    <lineage>
        <taxon>Eukaryota</taxon>
        <taxon>Choanoflagellata</taxon>
        <taxon>Craspedida</taxon>
        <taxon>Salpingoecidae</taxon>
        <taxon>Monosiga</taxon>
    </lineage>
</organism>
<evidence type="ECO:0000256" key="2">
    <source>
        <dbReference type="SAM" id="Coils"/>
    </source>
</evidence>
<dbReference type="EMBL" id="CH991553">
    <property type="protein sequence ID" value="EDQ88699.1"/>
    <property type="molecule type" value="Genomic_DNA"/>
</dbReference>
<feature type="compositionally biased region" description="Acidic residues" evidence="3">
    <location>
        <begin position="21"/>
        <end position="95"/>
    </location>
</feature>
<feature type="compositionally biased region" description="Basic residues" evidence="3">
    <location>
        <begin position="120"/>
        <end position="129"/>
    </location>
</feature>
<dbReference type="GeneID" id="5891718"/>